<dbReference type="Pfam" id="PF16124">
    <property type="entry name" value="RecQ_Zn_bind"/>
    <property type="match status" value="1"/>
</dbReference>
<feature type="domain" description="Helicase C-terminal" evidence="22">
    <location>
        <begin position="1086"/>
        <end position="1230"/>
    </location>
</feature>
<proteinExistence type="inferred from homology"/>
<dbReference type="GO" id="GO:0046872">
    <property type="term" value="F:metal ion binding"/>
    <property type="evidence" value="ECO:0007669"/>
    <property type="project" value="UniProtKB-KW"/>
</dbReference>
<dbReference type="PROSITE" id="PS51192">
    <property type="entry name" value="HELICASE_ATP_BIND_1"/>
    <property type="match status" value="1"/>
</dbReference>
<evidence type="ECO:0000256" key="9">
    <source>
        <dbReference type="ARBA" id="ARBA00022806"/>
    </source>
</evidence>
<feature type="region of interest" description="Disordered" evidence="19">
    <location>
        <begin position="1686"/>
        <end position="1781"/>
    </location>
</feature>
<dbReference type="Pfam" id="PF00270">
    <property type="entry name" value="DEAD"/>
    <property type="match status" value="1"/>
</dbReference>
<dbReference type="GO" id="GO:0005737">
    <property type="term" value="C:cytoplasm"/>
    <property type="evidence" value="ECO:0007669"/>
    <property type="project" value="TreeGrafter"/>
</dbReference>
<comment type="similarity">
    <text evidence="3">Belongs to the helicase family. RecQ subfamily.</text>
</comment>
<dbReference type="SUPFAM" id="SSF52540">
    <property type="entry name" value="P-loop containing nucleoside triphosphate hydrolases"/>
    <property type="match status" value="1"/>
</dbReference>
<dbReference type="InterPro" id="IPR002121">
    <property type="entry name" value="HRDC_dom"/>
</dbReference>
<evidence type="ECO:0000256" key="14">
    <source>
        <dbReference type="ARBA" id="ARBA00023235"/>
    </source>
</evidence>
<keyword evidence="14" id="KW-0413">Isomerase</keyword>
<evidence type="ECO:0000259" key="22">
    <source>
        <dbReference type="PROSITE" id="PS51194"/>
    </source>
</evidence>
<dbReference type="NCBIfam" id="TIGR00614">
    <property type="entry name" value="recQ_fam"/>
    <property type="match status" value="1"/>
</dbReference>
<feature type="compositionally biased region" description="Polar residues" evidence="19">
    <location>
        <begin position="387"/>
        <end position="400"/>
    </location>
</feature>
<feature type="region of interest" description="Disordered" evidence="19">
    <location>
        <begin position="677"/>
        <end position="696"/>
    </location>
</feature>
<keyword evidence="12" id="KW-0238">DNA-binding</keyword>
<comment type="cofactor">
    <cofactor evidence="1">
        <name>Zn(2+)</name>
        <dbReference type="ChEBI" id="CHEBI:29105"/>
    </cofactor>
</comment>
<dbReference type="InterPro" id="IPR014001">
    <property type="entry name" value="Helicase_ATP-bd"/>
</dbReference>
<feature type="region of interest" description="Disordered" evidence="19">
    <location>
        <begin position="716"/>
        <end position="746"/>
    </location>
</feature>
<feature type="region of interest" description="Disordered" evidence="19">
    <location>
        <begin position="31"/>
        <end position="81"/>
    </location>
</feature>
<accession>A0A6A6DDD4</accession>
<keyword evidence="7" id="KW-0227">DNA damage</keyword>
<feature type="region of interest" description="Disordered" evidence="19">
    <location>
        <begin position="1389"/>
        <end position="1427"/>
    </location>
</feature>
<feature type="compositionally biased region" description="Basic and acidic residues" evidence="19">
    <location>
        <begin position="288"/>
        <end position="300"/>
    </location>
</feature>
<dbReference type="OrthoDB" id="10261556at2759"/>
<dbReference type="GO" id="GO:0006260">
    <property type="term" value="P:DNA replication"/>
    <property type="evidence" value="ECO:0007669"/>
    <property type="project" value="UniProtKB-KW"/>
</dbReference>
<feature type="region of interest" description="Disordered" evidence="19">
    <location>
        <begin position="1630"/>
        <end position="1671"/>
    </location>
</feature>
<feature type="compositionally biased region" description="Gly residues" evidence="19">
    <location>
        <begin position="1760"/>
        <end position="1775"/>
    </location>
</feature>
<evidence type="ECO:0000256" key="10">
    <source>
        <dbReference type="ARBA" id="ARBA00022833"/>
    </source>
</evidence>
<dbReference type="CDD" id="cd17920">
    <property type="entry name" value="DEXHc_RecQ"/>
    <property type="match status" value="1"/>
</dbReference>
<dbReference type="GO" id="GO:0005634">
    <property type="term" value="C:nucleus"/>
    <property type="evidence" value="ECO:0007669"/>
    <property type="project" value="UniProtKB-SubCell"/>
</dbReference>
<evidence type="ECO:0000256" key="13">
    <source>
        <dbReference type="ARBA" id="ARBA00023204"/>
    </source>
</evidence>
<dbReference type="PROSITE" id="PS50967">
    <property type="entry name" value="HRDC"/>
    <property type="match status" value="1"/>
</dbReference>
<dbReference type="InterPro" id="IPR004589">
    <property type="entry name" value="DNA_helicase_ATP-dep_RecQ"/>
</dbReference>
<dbReference type="GO" id="GO:0009378">
    <property type="term" value="F:four-way junction helicase activity"/>
    <property type="evidence" value="ECO:0007669"/>
    <property type="project" value="TreeGrafter"/>
</dbReference>
<feature type="domain" description="HRDC" evidence="20">
    <location>
        <begin position="1510"/>
        <end position="1593"/>
    </location>
</feature>
<reference evidence="23" key="1">
    <citation type="journal article" date="2020" name="Stud. Mycol.">
        <title>101 Dothideomycetes genomes: a test case for predicting lifestyles and emergence of pathogens.</title>
        <authorList>
            <person name="Haridas S."/>
            <person name="Albert R."/>
            <person name="Binder M."/>
            <person name="Bloem J."/>
            <person name="Labutti K."/>
            <person name="Salamov A."/>
            <person name="Andreopoulos B."/>
            <person name="Baker S."/>
            <person name="Barry K."/>
            <person name="Bills G."/>
            <person name="Bluhm B."/>
            <person name="Cannon C."/>
            <person name="Castanera R."/>
            <person name="Culley D."/>
            <person name="Daum C."/>
            <person name="Ezra D."/>
            <person name="Gonzalez J."/>
            <person name="Henrissat B."/>
            <person name="Kuo A."/>
            <person name="Liang C."/>
            <person name="Lipzen A."/>
            <person name="Lutzoni F."/>
            <person name="Magnuson J."/>
            <person name="Mondo S."/>
            <person name="Nolan M."/>
            <person name="Ohm R."/>
            <person name="Pangilinan J."/>
            <person name="Park H.-J."/>
            <person name="Ramirez L."/>
            <person name="Alfaro M."/>
            <person name="Sun H."/>
            <person name="Tritt A."/>
            <person name="Yoshinaga Y."/>
            <person name="Zwiers L.-H."/>
            <person name="Turgeon B."/>
            <person name="Goodwin S."/>
            <person name="Spatafora J."/>
            <person name="Crous P."/>
            <person name="Grigoriev I."/>
        </authorList>
    </citation>
    <scope>NUCLEOTIDE SEQUENCE</scope>
    <source>
        <strain evidence="23">CBS 207.26</strain>
    </source>
</reference>
<feature type="region of interest" description="Disordered" evidence="19">
    <location>
        <begin position="427"/>
        <end position="474"/>
    </location>
</feature>
<keyword evidence="8" id="KW-0378">Hydrolase</keyword>
<keyword evidence="24" id="KW-1185">Reference proteome</keyword>
<dbReference type="Pfam" id="PF00570">
    <property type="entry name" value="HRDC"/>
    <property type="match status" value="1"/>
</dbReference>
<feature type="compositionally biased region" description="Basic and acidic residues" evidence="19">
    <location>
        <begin position="797"/>
        <end position="820"/>
    </location>
</feature>
<dbReference type="GO" id="GO:0005524">
    <property type="term" value="F:ATP binding"/>
    <property type="evidence" value="ECO:0007669"/>
    <property type="project" value="UniProtKB-KW"/>
</dbReference>
<evidence type="ECO:0000256" key="11">
    <source>
        <dbReference type="ARBA" id="ARBA00022840"/>
    </source>
</evidence>
<dbReference type="InterPro" id="IPR044876">
    <property type="entry name" value="HRDC_dom_sf"/>
</dbReference>
<dbReference type="Pfam" id="PF09382">
    <property type="entry name" value="RQC"/>
    <property type="match status" value="1"/>
</dbReference>
<dbReference type="SUPFAM" id="SSF47819">
    <property type="entry name" value="HRDC-like"/>
    <property type="match status" value="1"/>
</dbReference>
<dbReference type="FunFam" id="3.40.50.300:FF:000537">
    <property type="entry name" value="Bloom syndrome RecQ-like helicase"/>
    <property type="match status" value="1"/>
</dbReference>
<evidence type="ECO:0000256" key="4">
    <source>
        <dbReference type="ARBA" id="ARBA00022705"/>
    </source>
</evidence>
<dbReference type="FunFam" id="3.40.50.300:FF:000340">
    <property type="entry name" value="Bloom syndrome, RecQ helicase"/>
    <property type="match status" value="1"/>
</dbReference>
<dbReference type="GO" id="GO:0005694">
    <property type="term" value="C:chromosome"/>
    <property type="evidence" value="ECO:0007669"/>
    <property type="project" value="TreeGrafter"/>
</dbReference>
<dbReference type="Pfam" id="PF00271">
    <property type="entry name" value="Helicase_C"/>
    <property type="match status" value="1"/>
</dbReference>
<dbReference type="GO" id="GO:0016787">
    <property type="term" value="F:hydrolase activity"/>
    <property type="evidence" value="ECO:0007669"/>
    <property type="project" value="UniProtKB-KW"/>
</dbReference>
<evidence type="ECO:0000256" key="18">
    <source>
        <dbReference type="ARBA" id="ARBA00073450"/>
    </source>
</evidence>
<dbReference type="CDD" id="cd18794">
    <property type="entry name" value="SF2_C_RecQ"/>
    <property type="match status" value="1"/>
</dbReference>
<evidence type="ECO:0000313" key="24">
    <source>
        <dbReference type="Proteomes" id="UP000800200"/>
    </source>
</evidence>
<evidence type="ECO:0000256" key="6">
    <source>
        <dbReference type="ARBA" id="ARBA00022741"/>
    </source>
</evidence>
<keyword evidence="6" id="KW-0547">Nucleotide-binding</keyword>
<evidence type="ECO:0000259" key="20">
    <source>
        <dbReference type="PROSITE" id="PS50967"/>
    </source>
</evidence>
<feature type="compositionally biased region" description="Low complexity" evidence="19">
    <location>
        <begin position="63"/>
        <end position="73"/>
    </location>
</feature>
<feature type="region of interest" description="Disordered" evidence="19">
    <location>
        <begin position="1474"/>
        <end position="1494"/>
    </location>
</feature>
<dbReference type="SMART" id="SM00956">
    <property type="entry name" value="RQC"/>
    <property type="match status" value="1"/>
</dbReference>
<evidence type="ECO:0000256" key="12">
    <source>
        <dbReference type="ARBA" id="ARBA00023125"/>
    </source>
</evidence>
<dbReference type="InterPro" id="IPR036390">
    <property type="entry name" value="WH_DNA-bd_sf"/>
</dbReference>
<keyword evidence="5" id="KW-0479">Metal-binding</keyword>
<feature type="compositionally biased region" description="Polar residues" evidence="19">
    <location>
        <begin position="1707"/>
        <end position="1727"/>
    </location>
</feature>
<keyword evidence="4" id="KW-0235">DNA replication</keyword>
<dbReference type="Gene3D" id="1.10.10.10">
    <property type="entry name" value="Winged helix-like DNA-binding domain superfamily/Winged helix DNA-binding domain"/>
    <property type="match status" value="1"/>
</dbReference>
<dbReference type="PANTHER" id="PTHR13710">
    <property type="entry name" value="DNA HELICASE RECQ FAMILY MEMBER"/>
    <property type="match status" value="1"/>
</dbReference>
<sequence length="1781" mass="200076">MPQNNLSEHIKWLLNEKPFIPSAVSLVDYDPNAPTSSATLSQPSSFHVDPTPHHAPDPPPTRPITQTIPPATRSEPLPAINSGRLSEADIATDMAKLRATPGSGKPKLMITGLPSQATSSATGSRSHSYAQNSGIHNHRNGRVTTRNSPRNRRAETFYTPTSRAGTSRNQRVEIEDIDAIDLTGDVEGSGLPSPRRAKKGKKRKSDEADIGSPYKSLRPVKLSPAITPDPFDPEEFPDINHVSSDPPPPYSTIAPNSRVDVSEQLQDDQFEDDALDFRYLEEESDEQTTTRKDAHVPQENRKRKSLSRVASDIPHPPRKMGKQAGIRSPLKSSGDRVSSSPASKLSQNRARRKIREAVLDSEDEFDDLDDLDVQPELPLKAARSPPHNFTPSPEKLSNQNSTKYVHMLPSLPIRSPAKPLELLNSQHLKPEPARTPVRVHSSPNKTRSLKPASNPKSPIVQSGSPPSSEISEEEKEAIRVAIDRFLKLEGLRLQQHLGAASARWEQAQATFITHLETVGEATPEMTKEADEIRANRDSIIQLISLKSKHDDLTKTRVELRQKITNALNTGQFDPADGELSNKTVKALQGVEAQMFSLFEQAGFTNYPQPPERDDKTDDVSEVIIQSTQVTPKSENTNNVLACPDSSHVPQTQYVKQTQISVREVWTPSRRIHFAAGSAISAPTPPPLNLNPNQHEGRTLADSISSKFQERCHRIHETPERGHSPPPHNDPKAACGSYGHGTFHTPQEFVSDFDEDENLFSNNMGSPPRRIDDEDEFMYEYDDQELIDAADDVENHGRSEYDWKDDKSRGDSRDRSRDVFRETSVNRVHKRKPDPSPKKQQFNNANMNYPWSQDVKMAMLGRFGLRGFRPSQLEAINATLNGEHCFVLMPTGGGKSLCYQLPSIIKSGKTRGVTIVISPLLSLMEDQVNACRERFGIQAKLINGESTRDEKQYIMDGLKGNEPDKFIQLLYVTPEMLSKNQTMINIFRRLHGRSRLARIVIDEAHCVSQWGHDFRPDYKALGEIRRQFPGVPVIALTATATQLVRKDVMVNLGIEGCRKFSQSFNRPNLSYEVRKKSKDVVASIAELIKDRYRKQSGIVYCLARKTCEEVAKKLDSHGIKAHHYHAGMDPQERSHVQKKWQQGSYHVIVATIAFGMGIDKPDVRFVVHHSLPKSLEGYYQETGRAGRDGKRSGCYLYYQYSDCKTLKKFIDDGDGGEEQKQRQHDMLRMVIQFCENKSDCRRVQVLKYFSEPFRREDCNETCDNCRSDSTFENKDLTKYAAAAVSLVSKVERRKVTLLQCVDAFRGVKGKKMTSAFSALDEFGFGADLERGDVERLFHRLIDDRALGEESVVNKAGFVTNYLHLDRRSDEYLRHERRLDLEVRVTPRKALASKPTMKKSTKKRSAGGTTARLEYPSTNISSPVQAASKRRIQRFRYDDDEDDDYQEEGHEARIHRHGGYKRDTFLVPDNSFDTNDDEDYFEPVREGKSSVSNKRKQLAPPITVDQRVAGLNDTQKDILEDFMRGAKDMAKRIMWDKSLRSQPFSDTILREMGLDLPMNEIQLLKIPGINPEMVKHYGKRFLPLIKGIKEMYGPNIPKPSGHISRRRIIEDEEDDEDQRPRDPNHVNVIDLVSSEDEGHQAEESDSYGSSIPEDDDEAEHTSHFFPQRQPLDPEVEAYNKRGSQLEAERLAAPAKVPATSKYHAKDTSRSGPWKNNNNGYRSSRKSSGNFGRKRSSGVSKRGATKKSGGRRGSGNFNTTKRGSGGGSRGGGGGGWGGIMAMPT</sequence>
<dbReference type="InterPro" id="IPR001650">
    <property type="entry name" value="Helicase_C-like"/>
</dbReference>
<name>A0A6A6DDD4_9PEZI</name>
<feature type="domain" description="Helicase ATP-binding" evidence="21">
    <location>
        <begin position="875"/>
        <end position="1057"/>
    </location>
</feature>
<dbReference type="EMBL" id="ML994710">
    <property type="protein sequence ID" value="KAF2176382.1"/>
    <property type="molecule type" value="Genomic_DNA"/>
</dbReference>
<feature type="compositionally biased region" description="Polar residues" evidence="19">
    <location>
        <begin position="1414"/>
        <end position="1423"/>
    </location>
</feature>
<feature type="compositionally biased region" description="Basic residues" evidence="19">
    <location>
        <begin position="1394"/>
        <end position="1403"/>
    </location>
</feature>
<evidence type="ECO:0000256" key="7">
    <source>
        <dbReference type="ARBA" id="ARBA00022763"/>
    </source>
</evidence>
<feature type="compositionally biased region" description="Polar residues" evidence="19">
    <location>
        <begin position="33"/>
        <end position="45"/>
    </location>
</feature>
<dbReference type="InterPro" id="IPR018982">
    <property type="entry name" value="RQC_domain"/>
</dbReference>
<dbReference type="GO" id="GO:0003677">
    <property type="term" value="F:DNA binding"/>
    <property type="evidence" value="ECO:0007669"/>
    <property type="project" value="UniProtKB-KW"/>
</dbReference>
<dbReference type="PANTHER" id="PTHR13710:SF153">
    <property type="entry name" value="RECQ-LIKE DNA HELICASE BLM"/>
    <property type="match status" value="1"/>
</dbReference>
<evidence type="ECO:0000256" key="15">
    <source>
        <dbReference type="ARBA" id="ARBA00023242"/>
    </source>
</evidence>
<keyword evidence="9" id="KW-0347">Helicase</keyword>
<dbReference type="PROSITE" id="PS00690">
    <property type="entry name" value="DEAH_ATP_HELICASE"/>
    <property type="match status" value="1"/>
</dbReference>
<keyword evidence="13" id="KW-0234">DNA repair</keyword>
<evidence type="ECO:0000256" key="17">
    <source>
        <dbReference type="ARBA" id="ARBA00034808"/>
    </source>
</evidence>
<keyword evidence="10" id="KW-0862">Zinc</keyword>
<comment type="subcellular location">
    <subcellularLocation>
        <location evidence="2">Nucleus</location>
    </subcellularLocation>
</comment>
<evidence type="ECO:0000259" key="21">
    <source>
        <dbReference type="PROSITE" id="PS51192"/>
    </source>
</evidence>
<feature type="compositionally biased region" description="Polar residues" evidence="19">
    <location>
        <begin position="114"/>
        <end position="135"/>
    </location>
</feature>
<evidence type="ECO:0000256" key="3">
    <source>
        <dbReference type="ARBA" id="ARBA00005446"/>
    </source>
</evidence>
<dbReference type="InterPro" id="IPR010997">
    <property type="entry name" value="HRDC-like_sf"/>
</dbReference>
<keyword evidence="15" id="KW-0539">Nucleus</keyword>
<dbReference type="GO" id="GO:0000724">
    <property type="term" value="P:double-strand break repair via homologous recombination"/>
    <property type="evidence" value="ECO:0007669"/>
    <property type="project" value="TreeGrafter"/>
</dbReference>
<dbReference type="SMART" id="SM00490">
    <property type="entry name" value="HELICc"/>
    <property type="match status" value="1"/>
</dbReference>
<dbReference type="Gene3D" id="1.10.150.80">
    <property type="entry name" value="HRDC domain"/>
    <property type="match status" value="1"/>
</dbReference>
<dbReference type="SUPFAM" id="SSF46785">
    <property type="entry name" value="Winged helix' DNA-binding domain"/>
    <property type="match status" value="1"/>
</dbReference>
<dbReference type="InterPro" id="IPR002464">
    <property type="entry name" value="DNA/RNA_helicase_DEAH_CS"/>
</dbReference>
<dbReference type="InterPro" id="IPR011545">
    <property type="entry name" value="DEAD/DEAH_box_helicase_dom"/>
</dbReference>
<dbReference type="InterPro" id="IPR032284">
    <property type="entry name" value="RecQ_Zn-bd"/>
</dbReference>
<feature type="compositionally biased region" description="Polar residues" evidence="19">
    <location>
        <begin position="158"/>
        <end position="169"/>
    </location>
</feature>
<evidence type="ECO:0000256" key="19">
    <source>
        <dbReference type="SAM" id="MobiDB-lite"/>
    </source>
</evidence>
<dbReference type="SMART" id="SM00487">
    <property type="entry name" value="DEXDc"/>
    <property type="match status" value="1"/>
</dbReference>
<evidence type="ECO:0000256" key="1">
    <source>
        <dbReference type="ARBA" id="ARBA00001947"/>
    </source>
</evidence>
<gene>
    <name evidence="23" type="ORF">K469DRAFT_645841</name>
</gene>
<evidence type="ECO:0000256" key="16">
    <source>
        <dbReference type="ARBA" id="ARBA00034617"/>
    </source>
</evidence>
<feature type="region of interest" description="Disordered" evidence="19">
    <location>
        <begin position="114"/>
        <end position="400"/>
    </location>
</feature>
<feature type="compositionally biased region" description="Polar residues" evidence="19">
    <location>
        <begin position="335"/>
        <end position="348"/>
    </location>
</feature>
<evidence type="ECO:0000256" key="5">
    <source>
        <dbReference type="ARBA" id="ARBA00022723"/>
    </source>
</evidence>
<evidence type="ECO:0000313" key="23">
    <source>
        <dbReference type="EMBL" id="KAF2176382.1"/>
    </source>
</evidence>
<dbReference type="Proteomes" id="UP000800200">
    <property type="component" value="Unassembled WGS sequence"/>
</dbReference>
<feature type="compositionally biased region" description="Acidic residues" evidence="19">
    <location>
        <begin position="359"/>
        <end position="373"/>
    </location>
</feature>
<dbReference type="EC" id="5.6.2.4" evidence="17"/>
<dbReference type="Gene3D" id="3.40.50.300">
    <property type="entry name" value="P-loop containing nucleotide triphosphate hydrolases"/>
    <property type="match status" value="2"/>
</dbReference>
<comment type="catalytic activity">
    <reaction evidence="16">
        <text>Couples ATP hydrolysis with the unwinding of duplex DNA by translocating in the 3'-5' direction.</text>
        <dbReference type="EC" id="5.6.2.4"/>
    </reaction>
</comment>
<keyword evidence="11" id="KW-0067">ATP-binding</keyword>
<dbReference type="PROSITE" id="PS51194">
    <property type="entry name" value="HELICASE_CTER"/>
    <property type="match status" value="1"/>
</dbReference>
<organism evidence="23 24">
    <name type="scientific">Zopfia rhizophila CBS 207.26</name>
    <dbReference type="NCBI Taxonomy" id="1314779"/>
    <lineage>
        <taxon>Eukaryota</taxon>
        <taxon>Fungi</taxon>
        <taxon>Dikarya</taxon>
        <taxon>Ascomycota</taxon>
        <taxon>Pezizomycotina</taxon>
        <taxon>Dothideomycetes</taxon>
        <taxon>Dothideomycetes incertae sedis</taxon>
        <taxon>Zopfiaceae</taxon>
        <taxon>Zopfia</taxon>
    </lineage>
</organism>
<evidence type="ECO:0000256" key="8">
    <source>
        <dbReference type="ARBA" id="ARBA00022801"/>
    </source>
</evidence>
<dbReference type="InterPro" id="IPR027417">
    <property type="entry name" value="P-loop_NTPase"/>
</dbReference>
<evidence type="ECO:0000256" key="2">
    <source>
        <dbReference type="ARBA" id="ARBA00004123"/>
    </source>
</evidence>
<protein>
    <recommendedName>
        <fullName evidence="18">RecQ-like DNA helicase BLM</fullName>
        <ecNumber evidence="17">5.6.2.4</ecNumber>
    </recommendedName>
</protein>
<feature type="compositionally biased region" description="Acidic residues" evidence="19">
    <location>
        <begin position="265"/>
        <end position="274"/>
    </location>
</feature>
<dbReference type="InterPro" id="IPR036388">
    <property type="entry name" value="WH-like_DNA-bd_sf"/>
</dbReference>
<dbReference type="GO" id="GO:0043138">
    <property type="term" value="F:3'-5' DNA helicase activity"/>
    <property type="evidence" value="ECO:0007669"/>
    <property type="project" value="UniProtKB-EC"/>
</dbReference>
<feature type="region of interest" description="Disordered" evidence="19">
    <location>
        <begin position="797"/>
        <end position="844"/>
    </location>
</feature>